<comment type="caution">
    <text evidence="7">The sequence shown here is derived from an EMBL/GenBank/DDBJ whole genome shotgun (WGS) entry which is preliminary data.</text>
</comment>
<dbReference type="GO" id="GO:0030983">
    <property type="term" value="F:mismatched DNA binding"/>
    <property type="evidence" value="ECO:0007669"/>
    <property type="project" value="InterPro"/>
</dbReference>
<evidence type="ECO:0000256" key="1">
    <source>
        <dbReference type="ARBA" id="ARBA00006271"/>
    </source>
</evidence>
<keyword evidence="2" id="KW-0547">Nucleotide-binding</keyword>
<evidence type="ECO:0000313" key="7">
    <source>
        <dbReference type="EMBL" id="KAE9989786.1"/>
    </source>
</evidence>
<dbReference type="SUPFAM" id="SSF48334">
    <property type="entry name" value="DNA repair protein MutS, domain III"/>
    <property type="match status" value="1"/>
</dbReference>
<dbReference type="GO" id="GO:0005634">
    <property type="term" value="C:nucleus"/>
    <property type="evidence" value="ECO:0007669"/>
    <property type="project" value="TreeGrafter"/>
</dbReference>
<evidence type="ECO:0000259" key="6">
    <source>
        <dbReference type="PROSITE" id="PS00486"/>
    </source>
</evidence>
<dbReference type="InterPro" id="IPR045076">
    <property type="entry name" value="MutS"/>
</dbReference>
<dbReference type="Pfam" id="PF05192">
    <property type="entry name" value="MutS_III"/>
    <property type="match status" value="1"/>
</dbReference>
<dbReference type="GO" id="GO:0140664">
    <property type="term" value="F:ATP-dependent DNA damage sensor activity"/>
    <property type="evidence" value="ECO:0007669"/>
    <property type="project" value="InterPro"/>
</dbReference>
<dbReference type="GO" id="GO:0006298">
    <property type="term" value="P:mismatch repair"/>
    <property type="evidence" value="ECO:0007669"/>
    <property type="project" value="InterPro"/>
</dbReference>
<dbReference type="InterPro" id="IPR027417">
    <property type="entry name" value="P-loop_NTPase"/>
</dbReference>
<keyword evidence="4" id="KW-0238">DNA-binding</keyword>
<evidence type="ECO:0000256" key="4">
    <source>
        <dbReference type="ARBA" id="ARBA00023125"/>
    </source>
</evidence>
<comment type="similarity">
    <text evidence="1">Belongs to the DNA mismatch repair MutS family.</text>
</comment>
<feature type="compositionally biased region" description="Low complexity" evidence="5">
    <location>
        <begin position="15"/>
        <end position="86"/>
    </location>
</feature>
<name>A0A8H3ZF16_VENIN</name>
<evidence type="ECO:0000256" key="3">
    <source>
        <dbReference type="ARBA" id="ARBA00022840"/>
    </source>
</evidence>
<dbReference type="EMBL" id="WNWR01000169">
    <property type="protein sequence ID" value="KAE9989786.1"/>
    <property type="molecule type" value="Genomic_DNA"/>
</dbReference>
<evidence type="ECO:0000256" key="2">
    <source>
        <dbReference type="ARBA" id="ARBA00022741"/>
    </source>
</evidence>
<feature type="compositionally biased region" description="Polar residues" evidence="5">
    <location>
        <begin position="730"/>
        <end position="751"/>
    </location>
</feature>
<feature type="compositionally biased region" description="Basic and acidic residues" evidence="5">
    <location>
        <begin position="119"/>
        <end position="131"/>
    </location>
</feature>
<dbReference type="SMART" id="SM00534">
    <property type="entry name" value="MUTSac"/>
    <property type="match status" value="1"/>
</dbReference>
<dbReference type="SUPFAM" id="SSF52540">
    <property type="entry name" value="P-loop containing nucleoside triphosphate hydrolases"/>
    <property type="match status" value="1"/>
</dbReference>
<dbReference type="InterPro" id="IPR036187">
    <property type="entry name" value="DNA_mismatch_repair_MutS_sf"/>
</dbReference>
<dbReference type="SMART" id="SM00533">
    <property type="entry name" value="MUTSd"/>
    <property type="match status" value="1"/>
</dbReference>
<keyword evidence="8" id="KW-1185">Reference proteome</keyword>
<evidence type="ECO:0000256" key="5">
    <source>
        <dbReference type="SAM" id="MobiDB-lite"/>
    </source>
</evidence>
<feature type="region of interest" description="Disordered" evidence="5">
    <location>
        <begin position="728"/>
        <end position="751"/>
    </location>
</feature>
<organism evidence="7 8">
    <name type="scientific">Venturia inaequalis</name>
    <name type="common">Apple scab fungus</name>
    <dbReference type="NCBI Taxonomy" id="5025"/>
    <lineage>
        <taxon>Eukaryota</taxon>
        <taxon>Fungi</taxon>
        <taxon>Dikarya</taxon>
        <taxon>Ascomycota</taxon>
        <taxon>Pezizomycotina</taxon>
        <taxon>Dothideomycetes</taxon>
        <taxon>Pleosporomycetidae</taxon>
        <taxon>Venturiales</taxon>
        <taxon>Venturiaceae</taxon>
        <taxon>Venturia</taxon>
    </lineage>
</organism>
<dbReference type="Proteomes" id="UP000490939">
    <property type="component" value="Unassembled WGS sequence"/>
</dbReference>
<dbReference type="PANTHER" id="PTHR11361">
    <property type="entry name" value="DNA MISMATCH REPAIR PROTEIN MUTS FAMILY MEMBER"/>
    <property type="match status" value="1"/>
</dbReference>
<feature type="domain" description="DNA mismatch repair proteins mutS family" evidence="6">
    <location>
        <begin position="834"/>
        <end position="850"/>
    </location>
</feature>
<sequence>MPPRKYARRGGRGGSSSASTRYSRSSQSRRNSTPKAASGLLSSRPSAAPSSRPSAAPSSRPSATPGPSRASATPGPSRASATPASSRQSVTPAPAPVRLYSRVRIAQSQSGTPVPLEDGNDRPSREHLPHEAEDDDDADALNEVILAVDLRERGTVGCAYYVARDEKLYFMEDARLGVKLHVEPTVILVSMRIDEEVMDRLDPELRHRASSVAESNDQFRLPYLLEVRPSGDFNYESSKSKLANLRLDSDEGPRITLTIPGDVIGADGYEMHDENSGRHEHLLRLAGWVDVESRVTVGCAGAVISYLQRRRATRYLPGDSSARGFFCISALEMFSLNETMFVNADTLQSLQIIGTESHPNSHNQGPKSSGSKEGLSVYGLFHHLARTPQGKYLLRQYFLRPSLNLSVINERLRTISMLLRPDNANPLDEISGNMRSVKNMRVMMISLRKGVSAGSQKAGFSKPIWSALRQFVFHALKIRDIASELNGSEEINVLEKFECYHLAQVGRKISDIVDFEESEIQHRTVVMRGVDAELDDLKHNYDGLDSILTEVGKSIEEKVPATLHAQINIIYFPQIGFLISLRADTDAGSESMGSEPLESWERMFTTEECTYYKSSHMREMDQKYGDLWSMICDKEIEIVHELAESILRYEELLTTVSDICGELDSMIALAIGAKQYRLCRPSLTKDNIIRIEGGRHILQELTVGSYVANDTLLVGGQGTVMDVVPDSDDTVQNQQPSDATQPTPVIQESTEGPSMLIMTGPNYSGKSVYLKQVALIVYMAHIGCFVPADRAKIGLTDKILTRISTRETVSRVQSAFMIDLQQVSLALNLATNRSLLVIDEFGKGTEADDGAGLACGILDYLIGLEEDCPKVLAATHFHEIFENGYLKPSPALAFGHMEVHVDAEAAELENQITYLYNFRAGRSISSFGTVCAAMNGVAPEIVSRAEELIRLSARGEDLVAACSVMPEAEAMELEEAEQIARDFLAADISVEGPRQLLDDILTVSATTQSGSKWGEGSSTIEV</sequence>
<dbReference type="AlphaFoldDB" id="A0A8H3ZF16"/>
<dbReference type="InterPro" id="IPR000432">
    <property type="entry name" value="DNA_mismatch_repair_MutS_C"/>
</dbReference>
<dbReference type="Gene3D" id="1.10.1420.10">
    <property type="match status" value="1"/>
</dbReference>
<proteinExistence type="inferred from homology"/>
<dbReference type="Gene3D" id="3.40.50.300">
    <property type="entry name" value="P-loop containing nucleotide triphosphate hydrolases"/>
    <property type="match status" value="1"/>
</dbReference>
<keyword evidence="3" id="KW-0067">ATP-binding</keyword>
<dbReference type="PROSITE" id="PS00486">
    <property type="entry name" value="DNA_MISMATCH_REPAIR_2"/>
    <property type="match status" value="1"/>
</dbReference>
<feature type="compositionally biased region" description="Basic residues" evidence="5">
    <location>
        <begin position="1"/>
        <end position="11"/>
    </location>
</feature>
<protein>
    <recommendedName>
        <fullName evidence="6">DNA mismatch repair proteins mutS family domain-containing protein</fullName>
    </recommendedName>
</protein>
<dbReference type="GO" id="GO:0005524">
    <property type="term" value="F:ATP binding"/>
    <property type="evidence" value="ECO:0007669"/>
    <property type="project" value="UniProtKB-KW"/>
</dbReference>
<reference evidence="7 8" key="1">
    <citation type="submission" date="2019-07" db="EMBL/GenBank/DDBJ databases">
        <title>Venturia inaequalis Genome Resource.</title>
        <authorList>
            <person name="Lichtner F.J."/>
        </authorList>
    </citation>
    <scope>NUCLEOTIDE SEQUENCE [LARGE SCALE GENOMIC DNA]</scope>
    <source>
        <strain evidence="7 8">DMI_063113</strain>
    </source>
</reference>
<dbReference type="InterPro" id="IPR007696">
    <property type="entry name" value="DNA_mismatch_repair_MutS_core"/>
</dbReference>
<dbReference type="PANTHER" id="PTHR11361:SF20">
    <property type="entry name" value="MUTS PROTEIN HOMOLOG 5"/>
    <property type="match status" value="1"/>
</dbReference>
<dbReference type="GO" id="GO:0051026">
    <property type="term" value="P:chiasma assembly"/>
    <property type="evidence" value="ECO:0007669"/>
    <property type="project" value="TreeGrafter"/>
</dbReference>
<dbReference type="Pfam" id="PF00488">
    <property type="entry name" value="MutS_V"/>
    <property type="match status" value="1"/>
</dbReference>
<dbReference type="CDD" id="cd03281">
    <property type="entry name" value="ABC_MSH5_euk"/>
    <property type="match status" value="1"/>
</dbReference>
<evidence type="ECO:0000313" key="8">
    <source>
        <dbReference type="Proteomes" id="UP000490939"/>
    </source>
</evidence>
<accession>A0A8H3ZF16</accession>
<feature type="region of interest" description="Disordered" evidence="5">
    <location>
        <begin position="1"/>
        <end position="138"/>
    </location>
</feature>
<gene>
    <name evidence="7" type="ORF">EG327_002253</name>
</gene>